<evidence type="ECO:0000313" key="2">
    <source>
        <dbReference type="Proteomes" id="UP001596002"/>
    </source>
</evidence>
<protein>
    <submittedName>
        <fullName evidence="1">Uncharacterized protein</fullName>
    </submittedName>
</protein>
<name>A0ABV9PXW4_9BACL</name>
<reference evidence="2" key="1">
    <citation type="journal article" date="2019" name="Int. J. Syst. Evol. Microbiol.">
        <title>The Global Catalogue of Microorganisms (GCM) 10K type strain sequencing project: providing services to taxonomists for standard genome sequencing and annotation.</title>
        <authorList>
            <consortium name="The Broad Institute Genomics Platform"/>
            <consortium name="The Broad Institute Genome Sequencing Center for Infectious Disease"/>
            <person name="Wu L."/>
            <person name="Ma J."/>
        </authorList>
    </citation>
    <scope>NUCLEOTIDE SEQUENCE [LARGE SCALE GENOMIC DNA]</scope>
    <source>
        <strain evidence="2">WYCCWR 12678</strain>
    </source>
</reference>
<organism evidence="1 2">
    <name type="scientific">Effusibacillus consociatus</name>
    <dbReference type="NCBI Taxonomy" id="1117041"/>
    <lineage>
        <taxon>Bacteria</taxon>
        <taxon>Bacillati</taxon>
        <taxon>Bacillota</taxon>
        <taxon>Bacilli</taxon>
        <taxon>Bacillales</taxon>
        <taxon>Alicyclobacillaceae</taxon>
        <taxon>Effusibacillus</taxon>
    </lineage>
</organism>
<gene>
    <name evidence="1" type="ORF">ACFO8Q_03000</name>
</gene>
<evidence type="ECO:0000313" key="1">
    <source>
        <dbReference type="EMBL" id="MFC4766364.1"/>
    </source>
</evidence>
<proteinExistence type="predicted"/>
<dbReference type="EMBL" id="JBHSHC010000016">
    <property type="protein sequence ID" value="MFC4766364.1"/>
    <property type="molecule type" value="Genomic_DNA"/>
</dbReference>
<comment type="caution">
    <text evidence="1">The sequence shown here is derived from an EMBL/GenBank/DDBJ whole genome shotgun (WGS) entry which is preliminary data.</text>
</comment>
<accession>A0ABV9PXW4</accession>
<sequence>MRLGEPRYKQHLYEKQEHDGIEVYIPRQIHQEDLTIGLNRLFGFPYLVIRGWRPIGF</sequence>
<dbReference type="Proteomes" id="UP001596002">
    <property type="component" value="Unassembled WGS sequence"/>
</dbReference>
<keyword evidence="2" id="KW-1185">Reference proteome</keyword>